<dbReference type="Proteomes" id="UP001642464">
    <property type="component" value="Unassembled WGS sequence"/>
</dbReference>
<comment type="caution">
    <text evidence="2">The sequence shown here is derived from an EMBL/GenBank/DDBJ whole genome shotgun (WGS) entry which is preliminary data.</text>
</comment>
<protein>
    <submittedName>
        <fullName evidence="2">Mitochondrial</fullName>
    </submittedName>
</protein>
<evidence type="ECO:0000313" key="3">
    <source>
        <dbReference type="Proteomes" id="UP001642464"/>
    </source>
</evidence>
<dbReference type="InterPro" id="IPR029063">
    <property type="entry name" value="SAM-dependent_MTases_sf"/>
</dbReference>
<dbReference type="EMBL" id="CAXAMM010011914">
    <property type="protein sequence ID" value="CAK9027439.1"/>
    <property type="molecule type" value="Genomic_DNA"/>
</dbReference>
<evidence type="ECO:0000256" key="1">
    <source>
        <dbReference type="SAM" id="MobiDB-lite"/>
    </source>
</evidence>
<reference evidence="2 3" key="1">
    <citation type="submission" date="2024-02" db="EMBL/GenBank/DDBJ databases">
        <authorList>
            <person name="Chen Y."/>
            <person name="Shah S."/>
            <person name="Dougan E. K."/>
            <person name="Thang M."/>
            <person name="Chan C."/>
        </authorList>
    </citation>
    <scope>NUCLEOTIDE SEQUENCE [LARGE SCALE GENOMIC DNA]</scope>
</reference>
<evidence type="ECO:0000313" key="2">
    <source>
        <dbReference type="EMBL" id="CAK9027439.1"/>
    </source>
</evidence>
<gene>
    <name evidence="2" type="ORF">SCF082_LOCUS17919</name>
</gene>
<feature type="region of interest" description="Disordered" evidence="1">
    <location>
        <begin position="1366"/>
        <end position="1388"/>
    </location>
</feature>
<proteinExistence type="predicted"/>
<feature type="region of interest" description="Disordered" evidence="1">
    <location>
        <begin position="1034"/>
        <end position="1060"/>
    </location>
</feature>
<accession>A0ABP0KLR9</accession>
<dbReference type="Gene3D" id="3.40.50.150">
    <property type="entry name" value="Vaccinia Virus protein VP39"/>
    <property type="match status" value="1"/>
</dbReference>
<dbReference type="SUPFAM" id="SSF53335">
    <property type="entry name" value="S-adenosyl-L-methionine-dependent methyltransferases"/>
    <property type="match status" value="1"/>
</dbReference>
<keyword evidence="3" id="KW-1185">Reference proteome</keyword>
<sequence length="1636" mass="183868">MDRCANGLVLEVEKTILKATKLEQMTGCAEVEVGKPLGKLRVSFNAGDTIITKTFDTYKAAGDWLLSMAESLKHGGIEKSFRAAAKEVAAEVSLTKAMSSQPAEAFPSAVEALQGSPKLENAETDITKDFLQVTRMHTAPLPMSAVCIHRGSPNSFCTLAASNPSTVALLLGKVAWNSKVHAMQFVLSTTSVEELVEHDRVAARCKALNLHFVGAVVVGSFDEWAAPGNKKQVFDMLDSSTPLLVTVDFSTNCAGDLACWELTDEGSMKAVSASWVTQPKDRTKRHCYNICWINDLGTSHIEATAKQVCASVLKHLKSQTDILMKEKRQNEMKMSRFQQVETIADGWCGWHSMLAAQNVQRYLQVPRKDTMYPLNPRLLQQEEAAAKRLCASVCAAAYDAFPGHAASIQSVENTGYFAPVDLEWIAQALSISIRCTCCSQVTPEFSTSSIQLLLLGEQEHPQPAITESAPSEQFPHTRQVQSELQVSCLVLREEAWMWFRRKDISPMYLFRSYALNNLPASFHILVTDTLGNECEHVGTIEFDKCEDVRRFYPWKSYMLNALESKTWAKRVRDKEKVCAWRIQAVQPLDAPIRVQIGLRHVFSAESDQAKLKYILAAHPSVEHCFADCHNFEDMSGFCYKCGREHAIDSSMRADLHLCGPSCKDLSILEAARGIHNVYIMQDAMKIHQAWARVDQPIDLDLEPIYENVKSVAEQTRSATGDIHRPVIEVVKEDVEALGYRFAFNKVDSQHFLVRQRRNRVYGVAETHCGSTRAEGEFDRMLSGALSSLQTHFHFRMEECFLSDQPQEKIRGGRLQDQINVAMEKARAGHGENIFVDCSTSSQRAPEAATNVVTCVSPTHDVYSNLLQRFLKPEEFLWAQGIWRADAENPVAYDEMISSGLAQDLAGNSFTSTVVQAIVLSSFVSCDCWFHIELEKVKSKTTDTNKSKLMAFSEGDGAKLVERPSNLPQADEQQRGVKRKVRDVSEAKLGHRRGSPELTDQQLAECKTSDGDQLVQQPADEQKVVRRRLLQKSNPAALLQLMPKKKTRGKGPGNKNGKGKKRMATIWDKNEIFLAYDKAKASGEKNPIKAVENRKLPGYFPGCLYESKWGAARREQQWALLCASAPALCKKHKELPNSLRRILRFNKQKHGAPTKDTARCYIPLALEQAIESMILDRILLGEETTMVFVKNTIVWAVQLWNEVIEMIRTDIRNNGLETIKQQDEELAAMTPSRLNHFFQELADNSDELLQPINLDLNDAALLKKAQRLCHKFDIRYRSNEKPGLHLPFTHPSLERVRTYVSLAVKEKVIHPRLIANYDQVWSTNYRPAKRVLQKPGGARGLLRDPLSKSLAMRRIRHNIERCLNMDLTEEDPASTSVEEPSSNGLHQITGGSAGVAPVDEWRLPRTVTTISFVDGHVSRAYVTLRSGTMPESTRKRINQQLDKYLFIEQQQVTSHIWNEATQIKFLDFLAKEVRTRRKMLGLDATARALVLLDQAGAHMSRKYERIQEQWSRQHNIELMGGRSAVPVPGGFGASGGPNDGWHQWLHALTKSYLRLAVGWSSFPQLRTRLDELQMGLQSQPSTKQLGGVGLIAELLALSWLPSLRNRRLIWTSWLQRGYCSEDDIANWHFGGSSFIPF</sequence>
<name>A0ABP0KLR9_9DINO</name>
<feature type="region of interest" description="Disordered" evidence="1">
    <location>
        <begin position="959"/>
        <end position="1000"/>
    </location>
</feature>
<feature type="compositionally biased region" description="Polar residues" evidence="1">
    <location>
        <begin position="1372"/>
        <end position="1388"/>
    </location>
</feature>
<organism evidence="2 3">
    <name type="scientific">Durusdinium trenchii</name>
    <dbReference type="NCBI Taxonomy" id="1381693"/>
    <lineage>
        <taxon>Eukaryota</taxon>
        <taxon>Sar</taxon>
        <taxon>Alveolata</taxon>
        <taxon>Dinophyceae</taxon>
        <taxon>Suessiales</taxon>
        <taxon>Symbiodiniaceae</taxon>
        <taxon>Durusdinium</taxon>
    </lineage>
</organism>